<name>A0A098GE43_LEGMI</name>
<dbReference type="PATRIC" id="fig|451.8.peg.259"/>
<dbReference type="AlphaFoldDB" id="A0A098GE43"/>
<evidence type="ECO:0000313" key="2">
    <source>
        <dbReference type="EMBL" id="SCY57601.1"/>
    </source>
</evidence>
<reference evidence="3" key="1">
    <citation type="submission" date="2014-09" db="EMBL/GenBank/DDBJ databases">
        <authorList>
            <person name="Gomez-Valero L."/>
        </authorList>
    </citation>
    <scope>NUCLEOTIDE SEQUENCE [LARGE SCALE GENOMIC DNA]</scope>
    <source>
        <strain evidence="3">ATCC33218</strain>
    </source>
</reference>
<organism evidence="1 3">
    <name type="scientific">Legionella micdadei</name>
    <name type="common">Tatlockia micdadei</name>
    <dbReference type="NCBI Taxonomy" id="451"/>
    <lineage>
        <taxon>Bacteria</taxon>
        <taxon>Pseudomonadati</taxon>
        <taxon>Pseudomonadota</taxon>
        <taxon>Gammaproteobacteria</taxon>
        <taxon>Legionellales</taxon>
        <taxon>Legionellaceae</taxon>
        <taxon>Legionella</taxon>
    </lineage>
</organism>
<reference evidence="1" key="2">
    <citation type="submission" date="2014-09" db="EMBL/GenBank/DDBJ databases">
        <authorList>
            <person name="GOMEZ-VALERO Laura"/>
        </authorList>
    </citation>
    <scope>NUCLEOTIDE SEQUENCE</scope>
    <source>
        <strain evidence="1">ATCC33218</strain>
    </source>
</reference>
<dbReference type="RefSeq" id="WP_045098699.1">
    <property type="nucleotide sequence ID" value="NZ_CP020614.1"/>
</dbReference>
<keyword evidence="4" id="KW-1185">Reference proteome</keyword>
<dbReference type="Proteomes" id="UP000182998">
    <property type="component" value="Unassembled WGS sequence"/>
</dbReference>
<evidence type="ECO:0000313" key="4">
    <source>
        <dbReference type="Proteomes" id="UP000182998"/>
    </source>
</evidence>
<gene>
    <name evidence="1" type="ORF">LMI_0946</name>
    <name evidence="2" type="ORF">SAMN02982997_02119</name>
</gene>
<dbReference type="EMBL" id="LN614830">
    <property type="protein sequence ID" value="CEG60262.1"/>
    <property type="molecule type" value="Genomic_DNA"/>
</dbReference>
<dbReference type="EMBL" id="FMVN01000010">
    <property type="protein sequence ID" value="SCY57601.1"/>
    <property type="molecule type" value="Genomic_DNA"/>
</dbReference>
<protein>
    <submittedName>
        <fullName evidence="1">Uncharacterized protein</fullName>
    </submittedName>
</protein>
<dbReference type="STRING" id="451.B6N58_10750"/>
<dbReference type="Proteomes" id="UP000032414">
    <property type="component" value="Chromosome I"/>
</dbReference>
<reference evidence="2 4" key="3">
    <citation type="submission" date="2016-10" db="EMBL/GenBank/DDBJ databases">
        <authorList>
            <person name="Varghese N."/>
            <person name="Submissions S."/>
        </authorList>
    </citation>
    <scope>NUCLEOTIDE SEQUENCE [LARGE SCALE GENOMIC DNA]</scope>
    <source>
        <strain evidence="2 4">ATCC 33218</strain>
    </source>
</reference>
<proteinExistence type="predicted"/>
<dbReference type="KEGG" id="tmc:LMI_0946"/>
<dbReference type="HOGENOM" id="CLU_2829797_0_0_6"/>
<evidence type="ECO:0000313" key="1">
    <source>
        <dbReference type="EMBL" id="CEG60262.1"/>
    </source>
</evidence>
<evidence type="ECO:0000313" key="3">
    <source>
        <dbReference type="Proteomes" id="UP000032414"/>
    </source>
</evidence>
<sequence length="66" mass="7397">MKPINAYLKINIITQVILIFLLLVFLLNESFAKTGFHANREGVGRCHKIAGYQNSKNVTALTDCKC</sequence>
<accession>A0A098GE43</accession>